<evidence type="ECO:0000256" key="1">
    <source>
        <dbReference type="SAM" id="MobiDB-lite"/>
    </source>
</evidence>
<evidence type="ECO:0000313" key="3">
    <source>
        <dbReference type="EMBL" id="MBC3932145.1"/>
    </source>
</evidence>
<comment type="caution">
    <text evidence="3">The sequence shown here is derived from an EMBL/GenBank/DDBJ whole genome shotgun (WGS) entry which is preliminary data.</text>
</comment>
<keyword evidence="2" id="KW-0732">Signal</keyword>
<proteinExistence type="predicted"/>
<accession>A0ABR7A5G7</accession>
<dbReference type="Proteomes" id="UP000654304">
    <property type="component" value="Unassembled WGS sequence"/>
</dbReference>
<evidence type="ECO:0000256" key="2">
    <source>
        <dbReference type="SAM" id="SignalP"/>
    </source>
</evidence>
<protein>
    <submittedName>
        <fullName evidence="3">DUF4124 domain-containing protein</fullName>
    </submittedName>
</protein>
<reference evidence="3 4" key="1">
    <citation type="submission" date="2020-08" db="EMBL/GenBank/DDBJ databases">
        <title>Novel species isolated from subtropical streams in China.</title>
        <authorList>
            <person name="Lu H."/>
        </authorList>
    </citation>
    <scope>NUCLEOTIDE SEQUENCE [LARGE SCALE GENOMIC DNA]</scope>
    <source>
        <strain evidence="3 4">CY22W</strain>
    </source>
</reference>
<feature type="signal peptide" evidence="2">
    <location>
        <begin position="1"/>
        <end position="18"/>
    </location>
</feature>
<dbReference type="EMBL" id="JACOGD010000005">
    <property type="protein sequence ID" value="MBC3932145.1"/>
    <property type="molecule type" value="Genomic_DNA"/>
</dbReference>
<dbReference type="RefSeq" id="WP_186903830.1">
    <property type="nucleotide sequence ID" value="NZ_JACOGD010000005.1"/>
</dbReference>
<gene>
    <name evidence="3" type="ORF">H8K43_10705</name>
</gene>
<name>A0ABR7A5G7_9BURK</name>
<sequence length="84" mass="8656">MEKIIGCGLFLLAAVAHAQTPVFKCESGGKVTWSDKPCGSNSKVVKVKPLGSGEHKNPAAGKYTPQPVTTPSPQQPARPAGGKS</sequence>
<evidence type="ECO:0000313" key="4">
    <source>
        <dbReference type="Proteomes" id="UP000654304"/>
    </source>
</evidence>
<feature type="chain" id="PRO_5045364542" evidence="2">
    <location>
        <begin position="19"/>
        <end position="84"/>
    </location>
</feature>
<keyword evidence="4" id="KW-1185">Reference proteome</keyword>
<feature type="region of interest" description="Disordered" evidence="1">
    <location>
        <begin position="36"/>
        <end position="84"/>
    </location>
</feature>
<organism evidence="3 4">
    <name type="scientific">Undibacterium curvum</name>
    <dbReference type="NCBI Taxonomy" id="2762294"/>
    <lineage>
        <taxon>Bacteria</taxon>
        <taxon>Pseudomonadati</taxon>
        <taxon>Pseudomonadota</taxon>
        <taxon>Betaproteobacteria</taxon>
        <taxon>Burkholderiales</taxon>
        <taxon>Oxalobacteraceae</taxon>
        <taxon>Undibacterium</taxon>
    </lineage>
</organism>